<dbReference type="AlphaFoldDB" id="A0A0P1APG8"/>
<name>A0A0P1APG8_PLAHL</name>
<organism evidence="1 2">
    <name type="scientific">Plasmopara halstedii</name>
    <name type="common">Downy mildew of sunflower</name>
    <dbReference type="NCBI Taxonomy" id="4781"/>
    <lineage>
        <taxon>Eukaryota</taxon>
        <taxon>Sar</taxon>
        <taxon>Stramenopiles</taxon>
        <taxon>Oomycota</taxon>
        <taxon>Peronosporomycetes</taxon>
        <taxon>Peronosporales</taxon>
        <taxon>Peronosporaceae</taxon>
        <taxon>Plasmopara</taxon>
    </lineage>
</organism>
<dbReference type="OMA" id="GICGHKN"/>
<dbReference type="GeneID" id="36408262"/>
<dbReference type="OrthoDB" id="186965at2759"/>
<dbReference type="Proteomes" id="UP000054928">
    <property type="component" value="Unassembled WGS sequence"/>
</dbReference>
<sequence length="165" mass="18899">MDFGYGICGHKNVYSTGVKVGNYVEDRIGAELARNSLSKPINKHSEYTASFIQPCAMPHKCVHAPSENPAERNMLRQGLSYNLMFEHGRPHMRSDAEQIACFRQTSRDYGQVWPNNQMINLLSSAPDKRKQQEIKRLQEARQERNPYLSTSKAVHRATCVNYNIK</sequence>
<dbReference type="RefSeq" id="XP_024579344.1">
    <property type="nucleotide sequence ID" value="XM_024728916.1"/>
</dbReference>
<reference evidence="2" key="1">
    <citation type="submission" date="2014-09" db="EMBL/GenBank/DDBJ databases">
        <authorList>
            <person name="Sharma Rahul"/>
            <person name="Thines Marco"/>
        </authorList>
    </citation>
    <scope>NUCLEOTIDE SEQUENCE [LARGE SCALE GENOMIC DNA]</scope>
</reference>
<accession>A0A0P1APG8</accession>
<proteinExistence type="predicted"/>
<keyword evidence="2" id="KW-1185">Reference proteome</keyword>
<dbReference type="EMBL" id="CCYD01000653">
    <property type="protein sequence ID" value="CEG42975.1"/>
    <property type="molecule type" value="Genomic_DNA"/>
</dbReference>
<evidence type="ECO:0000313" key="1">
    <source>
        <dbReference type="EMBL" id="CEG42975.1"/>
    </source>
</evidence>
<evidence type="ECO:0000313" key="2">
    <source>
        <dbReference type="Proteomes" id="UP000054928"/>
    </source>
</evidence>
<protein>
    <submittedName>
        <fullName evidence="1">Uncharacterized protein</fullName>
    </submittedName>
</protein>